<dbReference type="Gene3D" id="2.60.120.10">
    <property type="entry name" value="Jelly Rolls"/>
    <property type="match status" value="1"/>
</dbReference>
<accession>A0A2N8KX05</accession>
<proteinExistence type="predicted"/>
<dbReference type="Proteomes" id="UP000235916">
    <property type="component" value="Unassembled WGS sequence"/>
</dbReference>
<dbReference type="InterPro" id="IPR011051">
    <property type="entry name" value="RmlC_Cupin_sf"/>
</dbReference>
<dbReference type="OrthoDB" id="512358at2"/>
<dbReference type="SUPFAM" id="SSF51182">
    <property type="entry name" value="RmlC-like cupins"/>
    <property type="match status" value="1"/>
</dbReference>
<evidence type="ECO:0000313" key="1">
    <source>
        <dbReference type="EMBL" id="PND37998.1"/>
    </source>
</evidence>
<dbReference type="RefSeq" id="WP_102767918.1">
    <property type="nucleotide sequence ID" value="NZ_POSP01000003.1"/>
</dbReference>
<reference evidence="1 2" key="1">
    <citation type="submission" date="2018-01" db="EMBL/GenBank/DDBJ databases">
        <title>Draft genome sequence of Paucibacter aquatile CR182 isolated from freshwater of the Nakdong River.</title>
        <authorList>
            <person name="Choi A."/>
            <person name="Chung E.J."/>
        </authorList>
    </citation>
    <scope>NUCLEOTIDE SEQUENCE [LARGE SCALE GENOMIC DNA]</scope>
    <source>
        <strain evidence="1 2">CR182</strain>
    </source>
</reference>
<name>A0A2N8KX05_9BURK</name>
<keyword evidence="2" id="KW-1185">Reference proteome</keyword>
<comment type="caution">
    <text evidence="1">The sequence shown here is derived from an EMBL/GenBank/DDBJ whole genome shotgun (WGS) entry which is preliminary data.</text>
</comment>
<protein>
    <submittedName>
        <fullName evidence="1">Cupin</fullName>
    </submittedName>
</protein>
<organism evidence="1 2">
    <name type="scientific">Kinneretia aquatilis</name>
    <dbReference type="NCBI Taxonomy" id="2070761"/>
    <lineage>
        <taxon>Bacteria</taxon>
        <taxon>Pseudomonadati</taxon>
        <taxon>Pseudomonadota</taxon>
        <taxon>Betaproteobacteria</taxon>
        <taxon>Burkholderiales</taxon>
        <taxon>Sphaerotilaceae</taxon>
        <taxon>Roseateles</taxon>
    </lineage>
</organism>
<gene>
    <name evidence="1" type="ORF">C1O66_11005</name>
</gene>
<dbReference type="EMBL" id="POSP01000003">
    <property type="protein sequence ID" value="PND37998.1"/>
    <property type="molecule type" value="Genomic_DNA"/>
</dbReference>
<dbReference type="AlphaFoldDB" id="A0A2N8KX05"/>
<dbReference type="InterPro" id="IPR014710">
    <property type="entry name" value="RmlC-like_jellyroll"/>
</dbReference>
<sequence>MPFDPQQRYVHLAEDGHAIELPGGDAFWSLPAAQMEAFDLGWLVTEFECSEDWPNWERHPEGDEYVYLLTGSVQLLLELPDGLQTLSLEGRAAVLVPRGVWHTARVSSPSRLLHITRGRGSEHRPVRADAALTMAS</sequence>
<evidence type="ECO:0000313" key="2">
    <source>
        <dbReference type="Proteomes" id="UP000235916"/>
    </source>
</evidence>